<keyword evidence="2" id="KW-1185">Reference proteome</keyword>
<comment type="caution">
    <text evidence="1">The sequence shown here is derived from an EMBL/GenBank/DDBJ whole genome shotgun (WGS) entry which is preliminary data.</text>
</comment>
<proteinExistence type="predicted"/>
<organism evidence="1 2">
    <name type="scientific">Cryptolaemus montrouzieri</name>
    <dbReference type="NCBI Taxonomy" id="559131"/>
    <lineage>
        <taxon>Eukaryota</taxon>
        <taxon>Metazoa</taxon>
        <taxon>Ecdysozoa</taxon>
        <taxon>Arthropoda</taxon>
        <taxon>Hexapoda</taxon>
        <taxon>Insecta</taxon>
        <taxon>Pterygota</taxon>
        <taxon>Neoptera</taxon>
        <taxon>Endopterygota</taxon>
        <taxon>Coleoptera</taxon>
        <taxon>Polyphaga</taxon>
        <taxon>Cucujiformia</taxon>
        <taxon>Coccinelloidea</taxon>
        <taxon>Coccinellidae</taxon>
        <taxon>Scymninae</taxon>
        <taxon>Scymnini</taxon>
        <taxon>Cryptolaemus</taxon>
    </lineage>
</organism>
<dbReference type="EMBL" id="JABFTP020000062">
    <property type="protein sequence ID" value="KAL3272799.1"/>
    <property type="molecule type" value="Genomic_DNA"/>
</dbReference>
<dbReference type="PANTHER" id="PTHR47644:SF1">
    <property type="entry name" value="PDZ DOMAIN-CONTAINING PROTEIN"/>
    <property type="match status" value="1"/>
</dbReference>
<accession>A0ABD2N2A2</accession>
<dbReference type="AlphaFoldDB" id="A0ABD2N2A2"/>
<sequence length="94" mass="10915">MARIRNKECRETAHYSKQDIREQYCISERGLGALESDRQGLFGCLSSHQISPCSNRTSFLTACVRQKAPSDENLYELYKRHTNDYAPYPRRAAR</sequence>
<evidence type="ECO:0000313" key="2">
    <source>
        <dbReference type="Proteomes" id="UP001516400"/>
    </source>
</evidence>
<dbReference type="Proteomes" id="UP001516400">
    <property type="component" value="Unassembled WGS sequence"/>
</dbReference>
<dbReference type="PANTHER" id="PTHR47644">
    <property type="entry name" value="AGAP008221-PA"/>
    <property type="match status" value="1"/>
</dbReference>
<gene>
    <name evidence="1" type="ORF">HHI36_014259</name>
</gene>
<evidence type="ECO:0000313" key="1">
    <source>
        <dbReference type="EMBL" id="KAL3272799.1"/>
    </source>
</evidence>
<reference evidence="1 2" key="1">
    <citation type="journal article" date="2021" name="BMC Biol.">
        <title>Horizontally acquired antibacterial genes associated with adaptive radiation of ladybird beetles.</title>
        <authorList>
            <person name="Li H.S."/>
            <person name="Tang X.F."/>
            <person name="Huang Y.H."/>
            <person name="Xu Z.Y."/>
            <person name="Chen M.L."/>
            <person name="Du X.Y."/>
            <person name="Qiu B.Y."/>
            <person name="Chen P.T."/>
            <person name="Zhang W."/>
            <person name="Slipinski A."/>
            <person name="Escalona H.E."/>
            <person name="Waterhouse R.M."/>
            <person name="Zwick A."/>
            <person name="Pang H."/>
        </authorList>
    </citation>
    <scope>NUCLEOTIDE SEQUENCE [LARGE SCALE GENOMIC DNA]</scope>
    <source>
        <strain evidence="1">SYSU2018</strain>
    </source>
</reference>
<evidence type="ECO:0008006" key="3">
    <source>
        <dbReference type="Google" id="ProtNLM"/>
    </source>
</evidence>
<name>A0ABD2N2A2_9CUCU</name>
<protein>
    <recommendedName>
        <fullName evidence="3">COX assembly mitochondrial protein</fullName>
    </recommendedName>
</protein>